<dbReference type="GO" id="GO:0044666">
    <property type="term" value="C:MLL3/4 complex"/>
    <property type="evidence" value="ECO:0007669"/>
    <property type="project" value="TreeGrafter"/>
</dbReference>
<dbReference type="OrthoDB" id="308383at2759"/>
<dbReference type="GO" id="GO:0042800">
    <property type="term" value="F:histone H3K4 methyltransferase activity"/>
    <property type="evidence" value="ECO:0007669"/>
    <property type="project" value="TreeGrafter"/>
</dbReference>
<evidence type="ECO:0000256" key="4">
    <source>
        <dbReference type="ARBA" id="ARBA00022771"/>
    </source>
</evidence>
<evidence type="ECO:0000256" key="2">
    <source>
        <dbReference type="ARBA" id="ARBA00022723"/>
    </source>
</evidence>
<dbReference type="GO" id="GO:0008270">
    <property type="term" value="F:zinc ion binding"/>
    <property type="evidence" value="ECO:0007669"/>
    <property type="project" value="UniProtKB-KW"/>
</dbReference>
<dbReference type="GO" id="GO:0045944">
    <property type="term" value="P:positive regulation of transcription by RNA polymerase II"/>
    <property type="evidence" value="ECO:0007669"/>
    <property type="project" value="TreeGrafter"/>
</dbReference>
<evidence type="ECO:0000256" key="9">
    <source>
        <dbReference type="SAM" id="MobiDB-lite"/>
    </source>
</evidence>
<evidence type="ECO:0000313" key="10">
    <source>
        <dbReference type="EMBL" id="CBY13432.1"/>
    </source>
</evidence>
<keyword evidence="5" id="KW-0862">Zinc</keyword>
<dbReference type="InterPro" id="IPR036910">
    <property type="entry name" value="HMG_box_dom_sf"/>
</dbReference>
<dbReference type="EMBL" id="FN653187">
    <property type="protein sequence ID" value="CBY13432.1"/>
    <property type="molecule type" value="Genomic_DNA"/>
</dbReference>
<evidence type="ECO:0000256" key="3">
    <source>
        <dbReference type="ARBA" id="ARBA00022737"/>
    </source>
</evidence>
<keyword evidence="11" id="KW-1185">Reference proteome</keyword>
<dbReference type="PANTHER" id="PTHR45888">
    <property type="entry name" value="HL01030P-RELATED"/>
    <property type="match status" value="1"/>
</dbReference>
<name>E4XUN5_OIKDI</name>
<organism evidence="10 11">
    <name type="scientific">Oikopleura dioica</name>
    <name type="common">Tunicate</name>
    <dbReference type="NCBI Taxonomy" id="34765"/>
    <lineage>
        <taxon>Eukaryota</taxon>
        <taxon>Metazoa</taxon>
        <taxon>Chordata</taxon>
        <taxon>Tunicata</taxon>
        <taxon>Appendicularia</taxon>
        <taxon>Copelata</taxon>
        <taxon>Oikopleuridae</taxon>
        <taxon>Oikopleura</taxon>
    </lineage>
</organism>
<dbReference type="InParanoid" id="E4XUN5"/>
<evidence type="ECO:0000256" key="8">
    <source>
        <dbReference type="ARBA" id="ARBA00023242"/>
    </source>
</evidence>
<dbReference type="AlphaFoldDB" id="E4XUN5"/>
<keyword evidence="6" id="KW-0805">Transcription regulation</keyword>
<dbReference type="Proteomes" id="UP000001307">
    <property type="component" value="Unassembled WGS sequence"/>
</dbReference>
<evidence type="ECO:0000256" key="5">
    <source>
        <dbReference type="ARBA" id="ARBA00022833"/>
    </source>
</evidence>
<dbReference type="PANTHER" id="PTHR45888:SF6">
    <property type="entry name" value="HL01030P-RELATED"/>
    <property type="match status" value="1"/>
</dbReference>
<dbReference type="GO" id="GO:0003713">
    <property type="term" value="F:transcription coactivator activity"/>
    <property type="evidence" value="ECO:0007669"/>
    <property type="project" value="TreeGrafter"/>
</dbReference>
<keyword evidence="8" id="KW-0539">Nucleus</keyword>
<evidence type="ECO:0000256" key="1">
    <source>
        <dbReference type="ARBA" id="ARBA00004123"/>
    </source>
</evidence>
<keyword evidence="2" id="KW-0479">Metal-binding</keyword>
<proteinExistence type="predicted"/>
<evidence type="ECO:0000256" key="7">
    <source>
        <dbReference type="ARBA" id="ARBA00023163"/>
    </source>
</evidence>
<protein>
    <submittedName>
        <fullName evidence="10">Uncharacterized protein</fullName>
    </submittedName>
</protein>
<keyword evidence="3" id="KW-0677">Repeat</keyword>
<keyword evidence="4" id="KW-0863">Zinc-finger</keyword>
<evidence type="ECO:0000256" key="6">
    <source>
        <dbReference type="ARBA" id="ARBA00023015"/>
    </source>
</evidence>
<feature type="region of interest" description="Disordered" evidence="9">
    <location>
        <begin position="58"/>
        <end position="102"/>
    </location>
</feature>
<reference evidence="10 11" key="1">
    <citation type="journal article" date="2010" name="Science">
        <title>Plasticity of animal genome architecture unmasked by rapid evolution of a pelagic tunicate.</title>
        <authorList>
            <person name="Denoeud F."/>
            <person name="Henriet S."/>
            <person name="Mungpakdee S."/>
            <person name="Aury J.M."/>
            <person name="Da Silva C."/>
            <person name="Brinkmann H."/>
            <person name="Mikhaleva J."/>
            <person name="Olsen L.C."/>
            <person name="Jubin C."/>
            <person name="Canestro C."/>
            <person name="Bouquet J.M."/>
            <person name="Danks G."/>
            <person name="Poulain J."/>
            <person name="Campsteijn C."/>
            <person name="Adamski M."/>
            <person name="Cross I."/>
            <person name="Yadetie F."/>
            <person name="Muffato M."/>
            <person name="Louis A."/>
            <person name="Butcher S."/>
            <person name="Tsagkogeorga G."/>
            <person name="Konrad A."/>
            <person name="Singh S."/>
            <person name="Jensen M.F."/>
            <person name="Cong E.H."/>
            <person name="Eikeseth-Otteraa H."/>
            <person name="Noel B."/>
            <person name="Anthouard V."/>
            <person name="Porcel B.M."/>
            <person name="Kachouri-Lafond R."/>
            <person name="Nishino A."/>
            <person name="Ugolini M."/>
            <person name="Chourrout P."/>
            <person name="Nishida H."/>
            <person name="Aasland R."/>
            <person name="Huzurbazar S."/>
            <person name="Westhof E."/>
            <person name="Delsuc F."/>
            <person name="Lehrach H."/>
            <person name="Reinhardt R."/>
            <person name="Weissenbach J."/>
            <person name="Roy S.W."/>
            <person name="Artiguenave F."/>
            <person name="Postlethwait J.H."/>
            <person name="Manak J.R."/>
            <person name="Thompson E.M."/>
            <person name="Jaillon O."/>
            <person name="Du Pasquier L."/>
            <person name="Boudinot P."/>
            <person name="Liberles D.A."/>
            <person name="Volff J.N."/>
            <person name="Philippe H."/>
            <person name="Lenhard B."/>
            <person name="Roest Crollius H."/>
            <person name="Wincker P."/>
            <person name="Chourrout D."/>
        </authorList>
    </citation>
    <scope>NUCLEOTIDE SEQUENCE [LARGE SCALE GENOMIC DNA]</scope>
</reference>
<dbReference type="Gene3D" id="1.10.30.10">
    <property type="entry name" value="High mobility group box domain"/>
    <property type="match status" value="1"/>
</dbReference>
<dbReference type="SUPFAM" id="SSF47095">
    <property type="entry name" value="HMG-box"/>
    <property type="match status" value="1"/>
</dbReference>
<gene>
    <name evidence="10" type="ORF">GSOID_T00004744001</name>
</gene>
<keyword evidence="7" id="KW-0804">Transcription</keyword>
<feature type="compositionally biased region" description="Basic and acidic residues" evidence="9">
    <location>
        <begin position="61"/>
        <end position="81"/>
    </location>
</feature>
<sequence>MSLLRAAIAIIAEKWREDEARGDKATISPVLYANTMHPHLKTEFPDWNDRHKQIQRLWRKVPGEGRKSYLSKARENRDKKTGNKSSSRSRSSSLNKPKTAVG</sequence>
<evidence type="ECO:0000313" key="11">
    <source>
        <dbReference type="Proteomes" id="UP000001307"/>
    </source>
</evidence>
<accession>E4XUN5</accession>
<comment type="subcellular location">
    <subcellularLocation>
        <location evidence="1">Nucleus</location>
    </subcellularLocation>
</comment>